<keyword evidence="3" id="KW-0808">Transferase</keyword>
<evidence type="ECO:0000256" key="11">
    <source>
        <dbReference type="SAM" id="Phobius"/>
    </source>
</evidence>
<feature type="compositionally biased region" description="Basic residues" evidence="10">
    <location>
        <begin position="51"/>
        <end position="65"/>
    </location>
</feature>
<evidence type="ECO:0000256" key="4">
    <source>
        <dbReference type="ARBA" id="ARBA00022741"/>
    </source>
</evidence>
<evidence type="ECO:0000259" key="12">
    <source>
        <dbReference type="PROSITE" id="PS50011"/>
    </source>
</evidence>
<keyword evidence="2" id="KW-0723">Serine/threonine-protein kinase</keyword>
<dbReference type="InterPro" id="IPR051334">
    <property type="entry name" value="SRPK"/>
</dbReference>
<feature type="transmembrane region" description="Helical" evidence="11">
    <location>
        <begin position="126"/>
        <end position="148"/>
    </location>
</feature>
<dbReference type="FunFam" id="1.10.510.10:FF:000339">
    <property type="entry name" value="Serine/threonine-protein kinase SRPK-like protein"/>
    <property type="match status" value="1"/>
</dbReference>
<dbReference type="FunCoup" id="A0A078B6Y9">
    <property type="interactions" value="156"/>
</dbReference>
<dbReference type="GO" id="GO:0000245">
    <property type="term" value="P:spliceosomal complex assembly"/>
    <property type="evidence" value="ECO:0007669"/>
    <property type="project" value="TreeGrafter"/>
</dbReference>
<feature type="compositionally biased region" description="Basic and acidic residues" evidence="10">
    <location>
        <begin position="1"/>
        <end position="13"/>
    </location>
</feature>
<dbReference type="SMART" id="SM00220">
    <property type="entry name" value="S_TKc"/>
    <property type="match status" value="1"/>
</dbReference>
<comment type="catalytic activity">
    <reaction evidence="7">
        <text>L-threonyl-[protein] + ATP = O-phospho-L-threonyl-[protein] + ADP + H(+)</text>
        <dbReference type="Rhea" id="RHEA:46608"/>
        <dbReference type="Rhea" id="RHEA-COMP:11060"/>
        <dbReference type="Rhea" id="RHEA-COMP:11605"/>
        <dbReference type="ChEBI" id="CHEBI:15378"/>
        <dbReference type="ChEBI" id="CHEBI:30013"/>
        <dbReference type="ChEBI" id="CHEBI:30616"/>
        <dbReference type="ChEBI" id="CHEBI:61977"/>
        <dbReference type="ChEBI" id="CHEBI:456216"/>
        <dbReference type="EC" id="2.7.11.1"/>
    </reaction>
</comment>
<dbReference type="EC" id="2.7.11.1" evidence="1"/>
<feature type="domain" description="Protein kinase" evidence="12">
    <location>
        <begin position="156"/>
        <end position="834"/>
    </location>
</feature>
<feature type="compositionally biased region" description="Basic and acidic residues" evidence="10">
    <location>
        <begin position="359"/>
        <end position="380"/>
    </location>
</feature>
<keyword evidence="5 13" id="KW-0418">Kinase</keyword>
<evidence type="ECO:0000256" key="5">
    <source>
        <dbReference type="ARBA" id="ARBA00022777"/>
    </source>
</evidence>
<dbReference type="Gene3D" id="3.30.200.20">
    <property type="entry name" value="Phosphorylase Kinase, domain 1"/>
    <property type="match status" value="1"/>
</dbReference>
<dbReference type="GO" id="GO:0050684">
    <property type="term" value="P:regulation of mRNA processing"/>
    <property type="evidence" value="ECO:0007669"/>
    <property type="project" value="TreeGrafter"/>
</dbReference>
<organism evidence="13 14">
    <name type="scientific">Stylonychia lemnae</name>
    <name type="common">Ciliate</name>
    <dbReference type="NCBI Taxonomy" id="5949"/>
    <lineage>
        <taxon>Eukaryota</taxon>
        <taxon>Sar</taxon>
        <taxon>Alveolata</taxon>
        <taxon>Ciliophora</taxon>
        <taxon>Intramacronucleata</taxon>
        <taxon>Spirotrichea</taxon>
        <taxon>Stichotrichia</taxon>
        <taxon>Sporadotrichida</taxon>
        <taxon>Oxytrichidae</taxon>
        <taxon>Stylonychinae</taxon>
        <taxon>Stylonychia</taxon>
    </lineage>
</organism>
<accession>A0A078B6Y9</accession>
<dbReference type="PROSITE" id="PS50011">
    <property type="entry name" value="PROTEIN_KINASE_DOM"/>
    <property type="match status" value="1"/>
</dbReference>
<evidence type="ECO:0000313" key="13">
    <source>
        <dbReference type="EMBL" id="CDW90154.1"/>
    </source>
</evidence>
<feature type="binding site" evidence="9">
    <location>
        <position position="185"/>
    </location>
    <ligand>
        <name>ATP</name>
        <dbReference type="ChEBI" id="CHEBI:30616"/>
    </ligand>
</feature>
<feature type="region of interest" description="Disordered" evidence="10">
    <location>
        <begin position="430"/>
        <end position="517"/>
    </location>
</feature>
<dbReference type="InterPro" id="IPR011009">
    <property type="entry name" value="Kinase-like_dom_sf"/>
</dbReference>
<evidence type="ECO:0000256" key="9">
    <source>
        <dbReference type="PROSITE-ProRule" id="PRU10141"/>
    </source>
</evidence>
<dbReference type="SUPFAM" id="SSF56112">
    <property type="entry name" value="Protein kinase-like (PK-like)"/>
    <property type="match status" value="1"/>
</dbReference>
<evidence type="ECO:0000256" key="8">
    <source>
        <dbReference type="ARBA" id="ARBA00048679"/>
    </source>
</evidence>
<dbReference type="PANTHER" id="PTHR47634:SF9">
    <property type="entry name" value="PROTEIN KINASE DOMAIN-CONTAINING PROTEIN-RELATED"/>
    <property type="match status" value="1"/>
</dbReference>
<keyword evidence="11" id="KW-0472">Membrane</keyword>
<feature type="compositionally biased region" description="Acidic residues" evidence="10">
    <location>
        <begin position="34"/>
        <end position="44"/>
    </location>
</feature>
<evidence type="ECO:0000313" key="14">
    <source>
        <dbReference type="Proteomes" id="UP000039865"/>
    </source>
</evidence>
<dbReference type="PROSITE" id="PS00107">
    <property type="entry name" value="PROTEIN_KINASE_ATP"/>
    <property type="match status" value="1"/>
</dbReference>
<name>A0A078B6Y9_STYLE</name>
<dbReference type="GO" id="GO:0004674">
    <property type="term" value="F:protein serine/threonine kinase activity"/>
    <property type="evidence" value="ECO:0007669"/>
    <property type="project" value="UniProtKB-KW"/>
</dbReference>
<evidence type="ECO:0000256" key="3">
    <source>
        <dbReference type="ARBA" id="ARBA00022679"/>
    </source>
</evidence>
<evidence type="ECO:0000256" key="2">
    <source>
        <dbReference type="ARBA" id="ARBA00022527"/>
    </source>
</evidence>
<proteinExistence type="predicted"/>
<keyword evidence="11" id="KW-1133">Transmembrane helix</keyword>
<comment type="catalytic activity">
    <reaction evidence="8">
        <text>L-seryl-[protein] + ATP = O-phospho-L-seryl-[protein] + ADP + H(+)</text>
        <dbReference type="Rhea" id="RHEA:17989"/>
        <dbReference type="Rhea" id="RHEA-COMP:9863"/>
        <dbReference type="Rhea" id="RHEA-COMP:11604"/>
        <dbReference type="ChEBI" id="CHEBI:15378"/>
        <dbReference type="ChEBI" id="CHEBI:29999"/>
        <dbReference type="ChEBI" id="CHEBI:30616"/>
        <dbReference type="ChEBI" id="CHEBI:83421"/>
        <dbReference type="ChEBI" id="CHEBI:456216"/>
        <dbReference type="EC" id="2.7.11.1"/>
    </reaction>
</comment>
<dbReference type="InterPro" id="IPR017441">
    <property type="entry name" value="Protein_kinase_ATP_BS"/>
</dbReference>
<evidence type="ECO:0000256" key="1">
    <source>
        <dbReference type="ARBA" id="ARBA00012513"/>
    </source>
</evidence>
<feature type="compositionally biased region" description="Low complexity" evidence="10">
    <location>
        <begin position="460"/>
        <end position="497"/>
    </location>
</feature>
<dbReference type="AlphaFoldDB" id="A0A078B6Y9"/>
<dbReference type="InterPro" id="IPR000719">
    <property type="entry name" value="Prot_kinase_dom"/>
</dbReference>
<keyword evidence="14" id="KW-1185">Reference proteome</keyword>
<feature type="compositionally biased region" description="Basic residues" evidence="10">
    <location>
        <begin position="381"/>
        <end position="394"/>
    </location>
</feature>
<gene>
    <name evidence="13" type="primary">Contig19642.g20834</name>
    <name evidence="13" type="ORF">STYLEM_19295</name>
</gene>
<evidence type="ECO:0000256" key="7">
    <source>
        <dbReference type="ARBA" id="ARBA00047899"/>
    </source>
</evidence>
<dbReference type="Gene3D" id="1.10.510.10">
    <property type="entry name" value="Transferase(Phosphotransferase) domain 1"/>
    <property type="match status" value="2"/>
</dbReference>
<reference evidence="13 14" key="1">
    <citation type="submission" date="2014-06" db="EMBL/GenBank/DDBJ databases">
        <authorList>
            <person name="Swart Estienne"/>
        </authorList>
    </citation>
    <scope>NUCLEOTIDE SEQUENCE [LARGE SCALE GENOMIC DNA]</scope>
    <source>
        <strain evidence="13 14">130c</strain>
    </source>
</reference>
<sequence length="977" mass="114414">MASEERRNIHDQLNELLDSQEGEQEHRNYGDFGDQLENDNNDDGADVRPSKANKKKRKRNKKKKKQGEGLDNQQDEVNKATGQGQDEILLESTPLKYKLGASLQVFLKSCECVVMKTLIHQRTKDWLITKLVVIIQCMSGNILIFIFVREILIERYVIIQKLGWGHFSTVWLAKDIHYNTYVALKIQRSAPHYLEAAFDEVEILDQVSSYWVKPEWLNSLKKYYADNPEKLKNVTGNDCYAVQLLNCLIHHGPHGKHFVMVFEILGINLLEVIKRYNYKGAPMPLVRIMAKQCLMGLDYLHRVCKIIHTDLKPENVNLCLTDKEVQEIAQRGQLTTTKMYHQPEDIKLLSCAARLDPKSFRGRKNHQEDDKQIHEKQNKRAEKKKRQKQRKKEKKGLIQKQPDEQEKILTHNYETVQTEEDLITAERNQENTLSPSQNTHRIGNDSNQPNQKKNKKNKKNLTFNNKNENNAQKQNQTRTDDSQSTQLTMQTSQNQNQVKSSGKPNEKAKDQQNYNESQQKQIDFSLRNLNAIQMRQLNEMLEQYVEVPRAHTLPKLKYIPSPKGSLSPENEEEYQFIMQQLYMGERYTYDRVDIERNNQQMQEFLFYRRKFEQSQRAALANNQDQLQQKAQASLGQNGIPLLNLQNLDPRLMQQQIDEDKAKKRGPKLDETLRLKICDLGNGCWTYHQFSTEIQTRQYRSPEVIIGSKYGASADIWSFACMIFEMATGDFLFEPRKGKTYGKDDDHLAQMMELLGRMPRNLALSGKKYKKFFDRSGHLRRIRGLNFWPLKKVLVEKYKFKEIEAQSFADFLIPMLHWDPEKRASAKTMLNHSWLKMPKIYNAKMSDEEFQQYIQRQQIQRESIEDPLTGEEMSKLEDTEQELNAGDLEDNNRSFFSDLEDDAANPYLSDEEENKEIDPKEYRDIAEGKNLNNSFVGPYPESWDHLHNDKGQNPQFIQFSERKEPTVFDLAKKYGFIK</sequence>
<protein>
    <recommendedName>
        <fullName evidence="1">non-specific serine/threonine protein kinase</fullName>
        <ecNumber evidence="1">2.7.11.1</ecNumber>
    </recommendedName>
</protein>
<keyword evidence="11" id="KW-0812">Transmembrane</keyword>
<evidence type="ECO:0000256" key="10">
    <source>
        <dbReference type="SAM" id="MobiDB-lite"/>
    </source>
</evidence>
<dbReference type="Pfam" id="PF00069">
    <property type="entry name" value="Pkinase"/>
    <property type="match status" value="2"/>
</dbReference>
<dbReference type="GO" id="GO:0005524">
    <property type="term" value="F:ATP binding"/>
    <property type="evidence" value="ECO:0007669"/>
    <property type="project" value="UniProtKB-UniRule"/>
</dbReference>
<feature type="region of interest" description="Disordered" evidence="10">
    <location>
        <begin position="359"/>
        <end position="414"/>
    </location>
</feature>
<dbReference type="InParanoid" id="A0A078B6Y9"/>
<dbReference type="PANTHER" id="PTHR47634">
    <property type="entry name" value="PROTEIN KINASE DOMAIN-CONTAINING PROTEIN-RELATED"/>
    <property type="match status" value="1"/>
</dbReference>
<feature type="region of interest" description="Disordered" evidence="10">
    <location>
        <begin position="1"/>
        <end position="83"/>
    </location>
</feature>
<dbReference type="OrthoDB" id="2649at2759"/>
<evidence type="ECO:0000256" key="6">
    <source>
        <dbReference type="ARBA" id="ARBA00022840"/>
    </source>
</evidence>
<dbReference type="Proteomes" id="UP000039865">
    <property type="component" value="Unassembled WGS sequence"/>
</dbReference>
<dbReference type="EMBL" id="CCKQ01018209">
    <property type="protein sequence ID" value="CDW90154.1"/>
    <property type="molecule type" value="Genomic_DNA"/>
</dbReference>
<keyword evidence="4 9" id="KW-0547">Nucleotide-binding</keyword>
<keyword evidence="6 9" id="KW-0067">ATP-binding</keyword>
<feature type="compositionally biased region" description="Polar residues" evidence="10">
    <location>
        <begin position="430"/>
        <end position="441"/>
    </location>
</feature>